<evidence type="ECO:0000313" key="2">
    <source>
        <dbReference type="EMBL" id="QPC83114.1"/>
    </source>
</evidence>
<keyword evidence="1" id="KW-1133">Transmembrane helix</keyword>
<keyword evidence="1" id="KW-0472">Membrane</keyword>
<dbReference type="Proteomes" id="UP000594468">
    <property type="component" value="Chromosome"/>
</dbReference>
<evidence type="ECO:0000313" key="3">
    <source>
        <dbReference type="Proteomes" id="UP000594468"/>
    </source>
</evidence>
<keyword evidence="3" id="KW-1185">Reference proteome</keyword>
<sequence length="230" mass="25611">MANPNEKSGTGHNVDQPSMRTAFKSFVSQTAFRMLVALTVLILGMIFAFTAIYGHSSDASQSLDFGSSEQLMSGLPPGSEVAFNHLSNQRSNICGLQPEAVLVYADEMRLQGSCCSPMDLHRYQEQVEGLRQYADIRQIPVDPYDMPVPLVQELLAYQTDIQLTAEQQLIYDEAMSLSDEGGSCCCRCWRWYAFEGMGKYLITEQNWDAQELADLWTLTDGCGGEGHQHS</sequence>
<gene>
    <name evidence="2" type="ORF">G4Y79_01690</name>
</gene>
<name>A0A7S8IF40_9CHLR</name>
<dbReference type="AlphaFoldDB" id="A0A7S8IF40"/>
<accession>A0A7S8IF40</accession>
<dbReference type="KEGG" id="pmet:G4Y79_01690"/>
<protein>
    <submittedName>
        <fullName evidence="2">Uncharacterized protein</fullName>
    </submittedName>
</protein>
<feature type="transmembrane region" description="Helical" evidence="1">
    <location>
        <begin position="34"/>
        <end position="54"/>
    </location>
</feature>
<dbReference type="RefSeq" id="WP_195171183.1">
    <property type="nucleotide sequence ID" value="NZ_CP062983.1"/>
</dbReference>
<evidence type="ECO:0000256" key="1">
    <source>
        <dbReference type="SAM" id="Phobius"/>
    </source>
</evidence>
<keyword evidence="1" id="KW-0812">Transmembrane</keyword>
<dbReference type="EMBL" id="CP062983">
    <property type="protein sequence ID" value="QPC83114.1"/>
    <property type="molecule type" value="Genomic_DNA"/>
</dbReference>
<organism evidence="2 3">
    <name type="scientific">Phototrophicus methaneseepsis</name>
    <dbReference type="NCBI Taxonomy" id="2710758"/>
    <lineage>
        <taxon>Bacteria</taxon>
        <taxon>Bacillati</taxon>
        <taxon>Chloroflexota</taxon>
        <taxon>Candidatus Thermofontia</taxon>
        <taxon>Phototrophicales</taxon>
        <taxon>Phototrophicaceae</taxon>
        <taxon>Phototrophicus</taxon>
    </lineage>
</organism>
<reference evidence="2 3" key="1">
    <citation type="submission" date="2020-02" db="EMBL/GenBank/DDBJ databases">
        <authorList>
            <person name="Zheng R.K."/>
            <person name="Sun C.M."/>
        </authorList>
    </citation>
    <scope>NUCLEOTIDE SEQUENCE [LARGE SCALE GENOMIC DNA]</scope>
    <source>
        <strain evidence="3">rifampicinis</strain>
    </source>
</reference>
<proteinExistence type="predicted"/>